<comment type="caution">
    <text evidence="2">The sequence shown here is derived from an EMBL/GenBank/DDBJ whole genome shotgun (WGS) entry which is preliminary data.</text>
</comment>
<feature type="signal peptide" evidence="1">
    <location>
        <begin position="1"/>
        <end position="25"/>
    </location>
</feature>
<evidence type="ECO:0000256" key="1">
    <source>
        <dbReference type="SAM" id="SignalP"/>
    </source>
</evidence>
<evidence type="ECO:0000313" key="2">
    <source>
        <dbReference type="EMBL" id="GAM81215.1"/>
    </source>
</evidence>
<organism evidence="2 3">
    <name type="scientific">Lactococcus lactis subsp. lactis</name>
    <name type="common">Streptococcus lactis</name>
    <dbReference type="NCBI Taxonomy" id="1360"/>
    <lineage>
        <taxon>Bacteria</taxon>
        <taxon>Bacillati</taxon>
        <taxon>Bacillota</taxon>
        <taxon>Bacilli</taxon>
        <taxon>Lactobacillales</taxon>
        <taxon>Streptococcaceae</taxon>
        <taxon>Lactococcus</taxon>
    </lineage>
</organism>
<dbReference type="Proteomes" id="UP000031847">
    <property type="component" value="Unassembled WGS sequence"/>
</dbReference>
<protein>
    <submittedName>
        <fullName evidence="2">ABC-type molybdate transport system, periplasmic component</fullName>
    </submittedName>
</protein>
<name>A0A0A7T1K5_LACLL</name>
<sequence>MKMKNKKIIPLLIVSIFILGGCANSQSDMDKSNHKWSQKDKTPSEELAKSVLTSSIKEQLKTDNIKFDHGSFIVNNNNNDLAIINVVDPYAKNEIDIQGRPYLGEAVLPKSIQNNEKDNKDEKVIPQFGWGQKSNLKGFYKKAYTKGFLLNSKLIGGVKDFNDSGSNMENIFTQTVWASEANDSSSKGQKYFENMIHKVQDKNMIIKYRVKALYDGSNLVPSGTEIEAKSDDFSLEIHVFIPNVQPNLKVDYKTGQVTEVK</sequence>
<dbReference type="InterPro" id="IPR044929">
    <property type="entry name" value="DNA/RNA_non-sp_Endonuclease_sf"/>
</dbReference>
<proteinExistence type="predicted"/>
<dbReference type="AlphaFoldDB" id="A0A0A7T1K5"/>
<evidence type="ECO:0000313" key="3">
    <source>
        <dbReference type="Proteomes" id="UP000031847"/>
    </source>
</evidence>
<keyword evidence="1" id="KW-0732">Signal</keyword>
<dbReference type="Gene3D" id="3.40.570.10">
    <property type="entry name" value="Extracellular Endonuclease, subunit A"/>
    <property type="match status" value="1"/>
</dbReference>
<reference evidence="2 3" key="1">
    <citation type="submission" date="2015-01" db="EMBL/GenBank/DDBJ databases">
        <title>Lactococcus lactis subsp.lactis JCM 5805 whole genome shotgun sequence.</title>
        <authorList>
            <person name="Fujii T."/>
            <person name="Tomita Y."/>
            <person name="Ikushima S."/>
            <person name="Fujiwara D."/>
        </authorList>
    </citation>
    <scope>NUCLEOTIDE SEQUENCE [LARGE SCALE GENOMIC DNA]</scope>
    <source>
        <strain evidence="2 3">JCM 5805</strain>
    </source>
</reference>
<feature type="chain" id="PRO_5030004088" evidence="1">
    <location>
        <begin position="26"/>
        <end position="261"/>
    </location>
</feature>
<accession>A0A0A7T1K5</accession>
<dbReference type="EMBL" id="BBSI01000036">
    <property type="protein sequence ID" value="GAM81215.1"/>
    <property type="molecule type" value="Genomic_DNA"/>
</dbReference>
<gene>
    <name evidence="2" type="ORF">JCM5805K_2335</name>
</gene>
<dbReference type="PROSITE" id="PS51257">
    <property type="entry name" value="PROKAR_LIPOPROTEIN"/>
    <property type="match status" value="1"/>
</dbReference>